<dbReference type="OrthoDB" id="4186058at2759"/>
<comment type="caution">
    <text evidence="2">The sequence shown here is derived from an EMBL/GenBank/DDBJ whole genome shotgun (WGS) entry which is preliminary data.</text>
</comment>
<evidence type="ECO:0000256" key="1">
    <source>
        <dbReference type="SAM" id="MobiDB-lite"/>
    </source>
</evidence>
<name>A0A9W9P1H2_PENCI</name>
<reference evidence="2" key="1">
    <citation type="submission" date="2022-11" db="EMBL/GenBank/DDBJ databases">
        <authorList>
            <person name="Petersen C."/>
        </authorList>
    </citation>
    <scope>NUCLEOTIDE SEQUENCE</scope>
    <source>
        <strain evidence="2">IBT 23319</strain>
    </source>
</reference>
<feature type="compositionally biased region" description="Low complexity" evidence="1">
    <location>
        <begin position="197"/>
        <end position="213"/>
    </location>
</feature>
<dbReference type="GeneID" id="81383438"/>
<protein>
    <submittedName>
        <fullName evidence="2">Uncharacterized protein</fullName>
    </submittedName>
</protein>
<evidence type="ECO:0000313" key="2">
    <source>
        <dbReference type="EMBL" id="KAJ5233585.1"/>
    </source>
</evidence>
<dbReference type="RefSeq" id="XP_056501085.1">
    <property type="nucleotide sequence ID" value="XM_056644271.1"/>
</dbReference>
<evidence type="ECO:0000313" key="3">
    <source>
        <dbReference type="Proteomes" id="UP001147733"/>
    </source>
</evidence>
<dbReference type="AlphaFoldDB" id="A0A9W9P1H2"/>
<gene>
    <name evidence="2" type="ORF">N7469_005351</name>
</gene>
<dbReference type="Proteomes" id="UP001147733">
    <property type="component" value="Unassembled WGS sequence"/>
</dbReference>
<keyword evidence="3" id="KW-1185">Reference proteome</keyword>
<feature type="region of interest" description="Disordered" evidence="1">
    <location>
        <begin position="103"/>
        <end position="225"/>
    </location>
</feature>
<sequence length="225" mass="25013">MDEGEPSLTPDTNPESWEFTRPYHDRDDMPADGTGPSLNDSGPSTPVHEKEGEIDMESTSPLILRPYAVEEPGHEPDSVDPGSEPPRLPDYFERWQRELEYSVNNLEPDHKRETSGLKSALAPRRGQKRKVAQSSGVLHCPSLVSTQSRNKHRLNDTPAVAPGLKRRRRRSRIFGDAEKSNPTTSSLNDFRETQANDSSSSDQPTTDTSADATNESALTDEMDID</sequence>
<feature type="region of interest" description="Disordered" evidence="1">
    <location>
        <begin position="1"/>
        <end position="89"/>
    </location>
</feature>
<accession>A0A9W9P1H2</accession>
<proteinExistence type="predicted"/>
<reference evidence="2" key="2">
    <citation type="journal article" date="2023" name="IMA Fungus">
        <title>Comparative genomic study of the Penicillium genus elucidates a diverse pangenome and 15 lateral gene transfer events.</title>
        <authorList>
            <person name="Petersen C."/>
            <person name="Sorensen T."/>
            <person name="Nielsen M.R."/>
            <person name="Sondergaard T.E."/>
            <person name="Sorensen J.L."/>
            <person name="Fitzpatrick D.A."/>
            <person name="Frisvad J.C."/>
            <person name="Nielsen K.L."/>
        </authorList>
    </citation>
    <scope>NUCLEOTIDE SEQUENCE</scope>
    <source>
        <strain evidence="2">IBT 23319</strain>
    </source>
</reference>
<dbReference type="EMBL" id="JAPQKT010000004">
    <property type="protein sequence ID" value="KAJ5233585.1"/>
    <property type="molecule type" value="Genomic_DNA"/>
</dbReference>
<organism evidence="2 3">
    <name type="scientific">Penicillium citrinum</name>
    <dbReference type="NCBI Taxonomy" id="5077"/>
    <lineage>
        <taxon>Eukaryota</taxon>
        <taxon>Fungi</taxon>
        <taxon>Dikarya</taxon>
        <taxon>Ascomycota</taxon>
        <taxon>Pezizomycotina</taxon>
        <taxon>Eurotiomycetes</taxon>
        <taxon>Eurotiomycetidae</taxon>
        <taxon>Eurotiales</taxon>
        <taxon>Aspergillaceae</taxon>
        <taxon>Penicillium</taxon>
    </lineage>
</organism>